<dbReference type="InterPro" id="IPR004675">
    <property type="entry name" value="AhpD_core"/>
</dbReference>
<dbReference type="RefSeq" id="WP_323578837.1">
    <property type="nucleotide sequence ID" value="NZ_JAYGJQ010000003.1"/>
</dbReference>
<feature type="domain" description="Carboxymuconolactone decarboxylase-like" evidence="1">
    <location>
        <begin position="23"/>
        <end position="101"/>
    </location>
</feature>
<dbReference type="Proteomes" id="UP001302274">
    <property type="component" value="Unassembled WGS sequence"/>
</dbReference>
<dbReference type="NCBIfam" id="TIGR00778">
    <property type="entry name" value="ahpD_dom"/>
    <property type="match status" value="1"/>
</dbReference>
<evidence type="ECO:0000313" key="3">
    <source>
        <dbReference type="Proteomes" id="UP001302274"/>
    </source>
</evidence>
<dbReference type="InterPro" id="IPR003779">
    <property type="entry name" value="CMD-like"/>
</dbReference>
<evidence type="ECO:0000313" key="2">
    <source>
        <dbReference type="EMBL" id="MEA9358434.1"/>
    </source>
</evidence>
<reference evidence="2 3" key="1">
    <citation type="submission" date="2023-11" db="EMBL/GenBank/DDBJ databases">
        <title>A Novel Polar Bacteriovorax (B. antarcticus) Isolated from the Biocrust in Antarctica.</title>
        <authorList>
            <person name="Mun W."/>
            <person name="Choi S.Y."/>
            <person name="Mitchell R.J."/>
        </authorList>
    </citation>
    <scope>NUCLEOTIDE SEQUENCE [LARGE SCALE GENOMIC DNA]</scope>
    <source>
        <strain evidence="2 3">PP10</strain>
    </source>
</reference>
<evidence type="ECO:0000259" key="1">
    <source>
        <dbReference type="Pfam" id="PF02627"/>
    </source>
</evidence>
<accession>A0ABU5VZC7</accession>
<dbReference type="InterPro" id="IPR029032">
    <property type="entry name" value="AhpD-like"/>
</dbReference>
<keyword evidence="3" id="KW-1185">Reference proteome</keyword>
<organism evidence="2 3">
    <name type="scientific">Bacteriovorax antarcticus</name>
    <dbReference type="NCBI Taxonomy" id="3088717"/>
    <lineage>
        <taxon>Bacteria</taxon>
        <taxon>Pseudomonadati</taxon>
        <taxon>Bdellovibrionota</taxon>
        <taxon>Bacteriovoracia</taxon>
        <taxon>Bacteriovoracales</taxon>
        <taxon>Bacteriovoracaceae</taxon>
        <taxon>Bacteriovorax</taxon>
    </lineage>
</organism>
<dbReference type="EMBL" id="JAYGJQ010000003">
    <property type="protein sequence ID" value="MEA9358434.1"/>
    <property type="molecule type" value="Genomic_DNA"/>
</dbReference>
<protein>
    <submittedName>
        <fullName evidence="2">Carboxymuconolactone decarboxylase family protein</fullName>
    </submittedName>
</protein>
<dbReference type="PANTHER" id="PTHR33930">
    <property type="entry name" value="ALKYL HYDROPEROXIDE REDUCTASE AHPD"/>
    <property type="match status" value="1"/>
</dbReference>
<dbReference type="PANTHER" id="PTHR33930:SF2">
    <property type="entry name" value="BLR3452 PROTEIN"/>
    <property type="match status" value="1"/>
</dbReference>
<name>A0ABU5VZC7_9BACT</name>
<dbReference type="Pfam" id="PF02627">
    <property type="entry name" value="CMD"/>
    <property type="match status" value="1"/>
</dbReference>
<dbReference type="SUPFAM" id="SSF69118">
    <property type="entry name" value="AhpD-like"/>
    <property type="match status" value="1"/>
</dbReference>
<gene>
    <name evidence="2" type="ORF">SHI21_19515</name>
</gene>
<dbReference type="Gene3D" id="1.20.1290.10">
    <property type="entry name" value="AhpD-like"/>
    <property type="match status" value="1"/>
</dbReference>
<proteinExistence type="predicted"/>
<comment type="caution">
    <text evidence="2">The sequence shown here is derived from an EMBL/GenBank/DDBJ whole genome shotgun (WGS) entry which is preliminary data.</text>
</comment>
<sequence>MLNWNEYLAQIKARIGKISKSNPDVIKGYMSLVNAKTENSKLDPKTKELIALAVAITTRCDGCIVSHVDAAKKHGATQEEVMEALSVAIAVNTGAALIYTARTMDAFEALK</sequence>